<dbReference type="InParanoid" id="A0A7G1G203"/>
<evidence type="ECO:0000313" key="2">
    <source>
        <dbReference type="EMBL" id="BBE30218.1"/>
    </source>
</evidence>
<feature type="domain" description="NAD(P)-binding" evidence="1">
    <location>
        <begin position="4"/>
        <end position="333"/>
    </location>
</feature>
<dbReference type="RefSeq" id="WP_190615344.1">
    <property type="nucleotide sequence ID" value="NZ_AP018712.1"/>
</dbReference>
<evidence type="ECO:0000259" key="1">
    <source>
        <dbReference type="Pfam" id="PF16363"/>
    </source>
</evidence>
<organism evidence="2 3">
    <name type="scientific">Tepiditoga spiralis</name>
    <dbReference type="NCBI Taxonomy" id="2108365"/>
    <lineage>
        <taxon>Bacteria</taxon>
        <taxon>Thermotogati</taxon>
        <taxon>Thermotogota</taxon>
        <taxon>Thermotogae</taxon>
        <taxon>Petrotogales</taxon>
        <taxon>Petrotogaceae</taxon>
        <taxon>Tepiditoga</taxon>
    </lineage>
</organism>
<proteinExistence type="predicted"/>
<name>A0A7G1G203_9BACT</name>
<gene>
    <name evidence="2" type="primary">rfbE</name>
    <name evidence="2" type="ORF">OSSY52_03590</name>
</gene>
<dbReference type="Proteomes" id="UP000516361">
    <property type="component" value="Chromosome"/>
</dbReference>
<dbReference type="KEGG" id="ocy:OSSY52_03590"/>
<dbReference type="EMBL" id="AP018712">
    <property type="protein sequence ID" value="BBE30218.1"/>
    <property type="molecule type" value="Genomic_DNA"/>
</dbReference>
<accession>A0A7G1G203</accession>
<dbReference type="InterPro" id="IPR016040">
    <property type="entry name" value="NAD(P)-bd_dom"/>
</dbReference>
<reference evidence="2 3" key="1">
    <citation type="submission" date="2018-06" db="EMBL/GenBank/DDBJ databases">
        <title>Genome sequencing of Oceanotoga sp. sy52.</title>
        <authorList>
            <person name="Mori K."/>
        </authorList>
    </citation>
    <scope>NUCLEOTIDE SEQUENCE [LARGE SCALE GENOMIC DNA]</scope>
    <source>
        <strain evidence="3">sy52</strain>
    </source>
</reference>
<evidence type="ECO:0000313" key="3">
    <source>
        <dbReference type="Proteomes" id="UP000516361"/>
    </source>
</evidence>
<dbReference type="AlphaFoldDB" id="A0A7G1G203"/>
<protein>
    <submittedName>
        <fullName evidence="2">CDP-paratose 2-epimerase</fullName>
    </submittedName>
</protein>
<dbReference type="CDD" id="cd05258">
    <property type="entry name" value="CDP_TE_SDR_e"/>
    <property type="match status" value="1"/>
</dbReference>
<dbReference type="SUPFAM" id="SSF51735">
    <property type="entry name" value="NAD(P)-binding Rossmann-fold domains"/>
    <property type="match status" value="1"/>
</dbReference>
<dbReference type="InterPro" id="IPR036291">
    <property type="entry name" value="NAD(P)-bd_dom_sf"/>
</dbReference>
<sequence length="346" mass="40041">MKYLINGGCGFLGSNMAAHYIKNGNEVIVFDNMYRFGTEKNLDWLNSLKGNFKFIKGDVRNIYEIGKVIQEEKPDIIFHFAGQVAMTTSIENPYMDFEINVKGTINVLESVRKYSPETIVCFSSTNKVYGDLKYLNFEEKNLRYVSKDYPNGFDETISLEFHSPYGCSKGSADQYMLDYARIFGLKTIVFRHSSIFGGRQFATKDQGWVGWFCQKAYEIKKGIAEEPFTISGNGKQVRDILFGTDLIECYELAIENIDKTKGQVYNIGGGMKNSFSLLELFKELEKNLDIKMEYRKLPWRESDQKVFVADISKAKKDFDWEPKVNKYDGLKRMYEWVEKINDVKIK</sequence>
<dbReference type="Pfam" id="PF16363">
    <property type="entry name" value="GDP_Man_Dehyd"/>
    <property type="match status" value="1"/>
</dbReference>
<dbReference type="PANTHER" id="PTHR43000">
    <property type="entry name" value="DTDP-D-GLUCOSE 4,6-DEHYDRATASE-RELATED"/>
    <property type="match status" value="1"/>
</dbReference>
<keyword evidence="3" id="KW-1185">Reference proteome</keyword>
<dbReference type="Gene3D" id="3.40.50.720">
    <property type="entry name" value="NAD(P)-binding Rossmann-like Domain"/>
    <property type="match status" value="1"/>
</dbReference>